<dbReference type="Pfam" id="PF01979">
    <property type="entry name" value="Amidohydro_1"/>
    <property type="match status" value="1"/>
</dbReference>
<protein>
    <submittedName>
        <fullName evidence="7">Hydrolase protein</fullName>
    </submittedName>
</protein>
<evidence type="ECO:0000259" key="6">
    <source>
        <dbReference type="Pfam" id="PF01979"/>
    </source>
</evidence>
<evidence type="ECO:0000313" key="7">
    <source>
        <dbReference type="EMBL" id="CDP30304.1"/>
    </source>
</evidence>
<evidence type="ECO:0000256" key="2">
    <source>
        <dbReference type="ARBA" id="ARBA00022723"/>
    </source>
</evidence>
<accession>A0A090CUG4</accession>
<keyword evidence="3 7" id="KW-0378">Hydrolase</keyword>
<proteinExistence type="predicted"/>
<keyword evidence="5" id="KW-0732">Signal</keyword>
<dbReference type="GO" id="GO:0005829">
    <property type="term" value="C:cytosol"/>
    <property type="evidence" value="ECO:0007669"/>
    <property type="project" value="TreeGrafter"/>
</dbReference>
<dbReference type="GO" id="GO:0046872">
    <property type="term" value="F:metal ion binding"/>
    <property type="evidence" value="ECO:0007669"/>
    <property type="project" value="UniProtKB-KW"/>
</dbReference>
<dbReference type="Gene3D" id="3.20.20.140">
    <property type="entry name" value="Metal-dependent hydrolases"/>
    <property type="match status" value="1"/>
</dbReference>
<dbReference type="InParanoid" id="A0A090CUG4"/>
<feature type="domain" description="Amidohydrolase-related" evidence="6">
    <location>
        <begin position="85"/>
        <end position="445"/>
    </location>
</feature>
<dbReference type="eggNOG" id="KOG3968">
    <property type="taxonomic scope" value="Eukaryota"/>
</dbReference>
<keyword evidence="4" id="KW-0862">Zinc</keyword>
<dbReference type="InterPro" id="IPR006680">
    <property type="entry name" value="Amidohydro-rel"/>
</dbReference>
<evidence type="ECO:0000256" key="3">
    <source>
        <dbReference type="ARBA" id="ARBA00022801"/>
    </source>
</evidence>
<organism evidence="7 8">
    <name type="scientific">Podospora anserina (strain S / ATCC MYA-4624 / DSM 980 / FGSC 10383)</name>
    <name type="common">Pleurage anserina</name>
    <dbReference type="NCBI Taxonomy" id="515849"/>
    <lineage>
        <taxon>Eukaryota</taxon>
        <taxon>Fungi</taxon>
        <taxon>Dikarya</taxon>
        <taxon>Ascomycota</taxon>
        <taxon>Pezizomycotina</taxon>
        <taxon>Sordariomycetes</taxon>
        <taxon>Sordariomycetidae</taxon>
        <taxon>Sordariales</taxon>
        <taxon>Podosporaceae</taxon>
        <taxon>Podospora</taxon>
        <taxon>Podospora anserina</taxon>
    </lineage>
</organism>
<dbReference type="InterPro" id="IPR051607">
    <property type="entry name" value="Metallo-dep_hydrolases"/>
</dbReference>
<dbReference type="AlphaFoldDB" id="A0A090CUG4"/>
<dbReference type="SUPFAM" id="SSF51338">
    <property type="entry name" value="Composite domain of metallo-dependent hydrolases"/>
    <property type="match status" value="2"/>
</dbReference>
<name>A0A090CUG4_PODAN</name>
<dbReference type="EMBL" id="FO904940">
    <property type="protein sequence ID" value="CDP30304.1"/>
    <property type="molecule type" value="Genomic_DNA"/>
</dbReference>
<dbReference type="PANTHER" id="PTHR11271:SF37">
    <property type="entry name" value="FAMILY PROTEIN, PUTATIVE (AFU_ORTHOLOGUE AFUA_4G00460)-RELATED"/>
    <property type="match status" value="1"/>
</dbReference>
<dbReference type="InterPro" id="IPR032466">
    <property type="entry name" value="Metal_Hydrolase"/>
</dbReference>
<evidence type="ECO:0000313" key="8">
    <source>
        <dbReference type="Proteomes" id="UP000001197"/>
    </source>
</evidence>
<feature type="chain" id="PRO_5001853579" evidence="5">
    <location>
        <begin position="20"/>
        <end position="517"/>
    </location>
</feature>
<evidence type="ECO:0000256" key="1">
    <source>
        <dbReference type="ARBA" id="ARBA00001947"/>
    </source>
</evidence>
<reference evidence="8" key="2">
    <citation type="journal article" date="2014" name="Genetics">
        <title>Maintaining two mating types: Structure of the mating type locus and its role in heterokaryosis in Podospora anserina.</title>
        <authorList>
            <person name="Grognet P."/>
            <person name="Bidard F."/>
            <person name="Kuchly C."/>
            <person name="Tong L.C.H."/>
            <person name="Coppin E."/>
            <person name="Benkhali J.A."/>
            <person name="Couloux A."/>
            <person name="Wincker P."/>
            <person name="Debuchy R."/>
            <person name="Silar P."/>
        </authorList>
    </citation>
    <scope>GENOME REANNOTATION</scope>
    <source>
        <strain evidence="8">S / ATCC MYA-4624 / DSM 980 / FGSC 10383</strain>
    </source>
</reference>
<keyword evidence="8" id="KW-1185">Reference proteome</keyword>
<evidence type="ECO:0000256" key="4">
    <source>
        <dbReference type="ARBA" id="ARBA00022833"/>
    </source>
</evidence>
<reference evidence="7 8" key="1">
    <citation type="journal article" date="2008" name="Genome Biol.">
        <title>The genome sequence of the model ascomycete fungus Podospora anserina.</title>
        <authorList>
            <person name="Espagne E."/>
            <person name="Lespinet O."/>
            <person name="Malagnac F."/>
            <person name="Da Silva C."/>
            <person name="Jaillon O."/>
            <person name="Porcel B.M."/>
            <person name="Couloux A."/>
            <person name="Aury J.-M."/>
            <person name="Segurens B."/>
            <person name="Poulain J."/>
            <person name="Anthouard V."/>
            <person name="Grossetete S."/>
            <person name="Khalili H."/>
            <person name="Coppin E."/>
            <person name="Dequard-Chablat M."/>
            <person name="Picard M."/>
            <person name="Contamine V."/>
            <person name="Arnaise S."/>
            <person name="Bourdais A."/>
            <person name="Berteaux-Lecellier V."/>
            <person name="Gautheret D."/>
            <person name="de Vries R.P."/>
            <person name="Battaglia E."/>
            <person name="Coutinho P.M."/>
            <person name="Danchin E.G.J."/>
            <person name="Henrissat B."/>
            <person name="El Khoury R."/>
            <person name="Sainsard-Chanet A."/>
            <person name="Boivin A."/>
            <person name="Pinan-Lucarre B."/>
            <person name="Sellem C.H."/>
            <person name="Debuchy R."/>
            <person name="Wincker P."/>
            <person name="Weissenbach J."/>
            <person name="Silar P."/>
        </authorList>
    </citation>
    <scope>NUCLEOTIDE SEQUENCE [LARGE SCALE GENOMIC DNA]</scope>
    <source>
        <strain evidence="8">S / ATCC MYA-4624 / DSM 980 / FGSC 10383</strain>
    </source>
</reference>
<feature type="signal peptide" evidence="5">
    <location>
        <begin position="1"/>
        <end position="19"/>
    </location>
</feature>
<comment type="cofactor">
    <cofactor evidence="1">
        <name>Zn(2+)</name>
        <dbReference type="ChEBI" id="CHEBI:29105"/>
    </cofactor>
</comment>
<dbReference type="SUPFAM" id="SSF51556">
    <property type="entry name" value="Metallo-dependent hydrolases"/>
    <property type="match status" value="1"/>
</dbReference>
<dbReference type="Proteomes" id="UP000001197">
    <property type="component" value="Chromosome 5"/>
</dbReference>
<dbReference type="InterPro" id="IPR011059">
    <property type="entry name" value="Metal-dep_hydrolase_composite"/>
</dbReference>
<dbReference type="Gene3D" id="2.30.40.10">
    <property type="entry name" value="Urease, subunit C, domain 1"/>
    <property type="match status" value="1"/>
</dbReference>
<dbReference type="GO" id="GO:0019239">
    <property type="term" value="F:deaminase activity"/>
    <property type="evidence" value="ECO:0007669"/>
    <property type="project" value="TreeGrafter"/>
</dbReference>
<dbReference type="STRING" id="515849.A0A090CUG4"/>
<sequence>MHANHLGVLLSGLLVSAKSASVSSILFSGGTIITFDRATNSLDVIRNGSVLVTDDRITSVFAGSIPPSSVSIPSDVEEVDITNKILTPGFIDTHRHGWQTAYKTLGSNTSLVDYFNRFGEFPTAANYPFTPEEIYYSQLAGLYEALNAGVTTTLDHAHGTFSNATSSASFQASIDSGARVFWAYAFHELENYPLSEQFAHYRSIFTEAPHLNTPTTLGIAYDGFGPNPNQEIISTIISLTHETNASVLTTHSVQGPYGITNSPEDFAAQSLFTSLPPTTPIVFSHASFLSAVGAQLLRTYNHTISITPESEMHYGHTHPTSHLILDRASIGVDTHFTFSTDILTQTRMWLQSVRRLLYAEVLNRWQVPVNNPMSANQAFLLATRNGGLSLRREDLGIIAPGAKADLVIWDGGTGPNMWGWRDPVAAVVLHGNVGDVEGVVVDGKWKKRGGKLTDERFEEVKMKFAEVARRVQDRVVEAEVGLPGEGERFVVSGLEFGNSTVVDVQVGEGDGYGGLFL</sequence>
<keyword evidence="2" id="KW-0479">Metal-binding</keyword>
<dbReference type="PANTHER" id="PTHR11271">
    <property type="entry name" value="GUANINE DEAMINASE"/>
    <property type="match status" value="1"/>
</dbReference>
<evidence type="ECO:0000256" key="5">
    <source>
        <dbReference type="SAM" id="SignalP"/>
    </source>
</evidence>